<proteinExistence type="predicted"/>
<organism evidence="1 2">
    <name type="scientific">Candidatus Sulfotelmatobacter kueseliae</name>
    <dbReference type="NCBI Taxonomy" id="2042962"/>
    <lineage>
        <taxon>Bacteria</taxon>
        <taxon>Pseudomonadati</taxon>
        <taxon>Acidobacteriota</taxon>
        <taxon>Terriglobia</taxon>
        <taxon>Terriglobales</taxon>
        <taxon>Candidatus Korobacteraceae</taxon>
        <taxon>Candidatus Sulfotelmatobacter</taxon>
    </lineage>
</organism>
<name>A0A2U3KHQ8_9BACT</name>
<protein>
    <submittedName>
        <fullName evidence="1">Uncharacterized protein</fullName>
    </submittedName>
</protein>
<dbReference type="EMBL" id="OMOD01000117">
    <property type="protein sequence ID" value="SPF39188.1"/>
    <property type="molecule type" value="Genomic_DNA"/>
</dbReference>
<sequence>MGHPRRLNHLAHPFAKSAKGWGTQLGMTPSLKVKMVKVQTEQPHNLGNLGPSVLHANLNM</sequence>
<evidence type="ECO:0000313" key="2">
    <source>
        <dbReference type="Proteomes" id="UP000238701"/>
    </source>
</evidence>
<reference evidence="2" key="1">
    <citation type="submission" date="2018-02" db="EMBL/GenBank/DDBJ databases">
        <authorList>
            <person name="Hausmann B."/>
        </authorList>
    </citation>
    <scope>NUCLEOTIDE SEQUENCE [LARGE SCALE GENOMIC DNA]</scope>
    <source>
        <strain evidence="2">Peat soil MAG SbA1</strain>
    </source>
</reference>
<dbReference type="Proteomes" id="UP000238701">
    <property type="component" value="Unassembled WGS sequence"/>
</dbReference>
<gene>
    <name evidence="1" type="ORF">SBA1_250012</name>
</gene>
<dbReference type="AlphaFoldDB" id="A0A2U3KHQ8"/>
<accession>A0A2U3KHQ8</accession>
<evidence type="ECO:0000313" key="1">
    <source>
        <dbReference type="EMBL" id="SPF39188.1"/>
    </source>
</evidence>